<name>A0A674NA29_TAKRU</name>
<reference evidence="13" key="2">
    <citation type="submission" date="2025-08" db="UniProtKB">
        <authorList>
            <consortium name="Ensembl"/>
        </authorList>
    </citation>
    <scope>IDENTIFICATION</scope>
</reference>
<proteinExistence type="inferred from homology"/>
<organism evidence="13 14">
    <name type="scientific">Takifugu rubripes</name>
    <name type="common">Japanese pufferfish</name>
    <name type="synonym">Fugu rubripes</name>
    <dbReference type="NCBI Taxonomy" id="31033"/>
    <lineage>
        <taxon>Eukaryota</taxon>
        <taxon>Metazoa</taxon>
        <taxon>Chordata</taxon>
        <taxon>Craniata</taxon>
        <taxon>Vertebrata</taxon>
        <taxon>Euteleostomi</taxon>
        <taxon>Actinopterygii</taxon>
        <taxon>Neopterygii</taxon>
        <taxon>Teleostei</taxon>
        <taxon>Neoteleostei</taxon>
        <taxon>Acanthomorphata</taxon>
        <taxon>Eupercaria</taxon>
        <taxon>Tetraodontiformes</taxon>
        <taxon>Tetradontoidea</taxon>
        <taxon>Tetraodontidae</taxon>
        <taxon>Takifugu</taxon>
    </lineage>
</organism>
<feature type="domain" description="C2H2-type" evidence="12">
    <location>
        <begin position="158"/>
        <end position="185"/>
    </location>
</feature>
<dbReference type="InterPro" id="IPR013087">
    <property type="entry name" value="Znf_C2H2_type"/>
</dbReference>
<dbReference type="GO" id="GO:0000981">
    <property type="term" value="F:DNA-binding transcription factor activity, RNA polymerase II-specific"/>
    <property type="evidence" value="ECO:0007669"/>
    <property type="project" value="TreeGrafter"/>
</dbReference>
<evidence type="ECO:0000256" key="8">
    <source>
        <dbReference type="ARBA" id="ARBA00023163"/>
    </source>
</evidence>
<evidence type="ECO:0000256" key="11">
    <source>
        <dbReference type="SAM" id="MobiDB-lite"/>
    </source>
</evidence>
<dbReference type="PANTHER" id="PTHR24394:SF29">
    <property type="entry name" value="MYONEURIN"/>
    <property type="match status" value="1"/>
</dbReference>
<keyword evidence="5 10" id="KW-0863">Zinc-finger</keyword>
<reference evidence="13 14" key="1">
    <citation type="journal article" date="2011" name="Genome Biol. Evol.">
        <title>Integration of the genetic map and genome assembly of fugu facilitates insights into distinct features of genome evolution in teleosts and mammals.</title>
        <authorList>
            <person name="Kai W."/>
            <person name="Kikuchi K."/>
            <person name="Tohari S."/>
            <person name="Chew A.K."/>
            <person name="Tay A."/>
            <person name="Fujiwara A."/>
            <person name="Hosoya S."/>
            <person name="Suetake H."/>
            <person name="Naruse K."/>
            <person name="Brenner S."/>
            <person name="Suzuki Y."/>
            <person name="Venkatesh B."/>
        </authorList>
    </citation>
    <scope>NUCLEOTIDE SEQUENCE [LARGE SCALE GENOMIC DNA]</scope>
</reference>
<dbReference type="GO" id="GO:0005634">
    <property type="term" value="C:nucleus"/>
    <property type="evidence" value="ECO:0007669"/>
    <property type="project" value="UniProtKB-SubCell"/>
</dbReference>
<dbReference type="GeneTree" id="ENSGT01150000286958"/>
<evidence type="ECO:0000256" key="10">
    <source>
        <dbReference type="PROSITE-ProRule" id="PRU00042"/>
    </source>
</evidence>
<evidence type="ECO:0000256" key="2">
    <source>
        <dbReference type="ARBA" id="ARBA00006991"/>
    </source>
</evidence>
<keyword evidence="7" id="KW-0805">Transcription regulation</keyword>
<evidence type="ECO:0000256" key="5">
    <source>
        <dbReference type="ARBA" id="ARBA00022771"/>
    </source>
</evidence>
<reference evidence="13" key="3">
    <citation type="submission" date="2025-09" db="UniProtKB">
        <authorList>
            <consortium name="Ensembl"/>
        </authorList>
    </citation>
    <scope>IDENTIFICATION</scope>
</reference>
<dbReference type="FunFam" id="3.30.160.60:FF:001442">
    <property type="entry name" value="zinc finger protein 696"/>
    <property type="match status" value="1"/>
</dbReference>
<feature type="compositionally biased region" description="Polar residues" evidence="11">
    <location>
        <begin position="1"/>
        <end position="19"/>
    </location>
</feature>
<comment type="similarity">
    <text evidence="2">Belongs to the krueppel C2H2-type zinc-finger protein family.</text>
</comment>
<feature type="domain" description="C2H2-type" evidence="12">
    <location>
        <begin position="102"/>
        <end position="129"/>
    </location>
</feature>
<feature type="domain" description="C2H2-type" evidence="12">
    <location>
        <begin position="186"/>
        <end position="213"/>
    </location>
</feature>
<dbReference type="Ensembl" id="ENSTRUT00000088533.1">
    <property type="protein sequence ID" value="ENSTRUP00000070086.1"/>
    <property type="gene ID" value="ENSTRUG00000031600.1"/>
</dbReference>
<dbReference type="Gene3D" id="3.30.160.60">
    <property type="entry name" value="Classic Zinc Finger"/>
    <property type="match status" value="5"/>
</dbReference>
<feature type="region of interest" description="Disordered" evidence="11">
    <location>
        <begin position="1"/>
        <end position="55"/>
    </location>
</feature>
<evidence type="ECO:0000313" key="13">
    <source>
        <dbReference type="Ensembl" id="ENSTRUP00000070086.1"/>
    </source>
</evidence>
<feature type="compositionally biased region" description="Basic and acidic residues" evidence="11">
    <location>
        <begin position="20"/>
        <end position="32"/>
    </location>
</feature>
<protein>
    <recommendedName>
        <fullName evidence="12">C2H2-type domain-containing protein</fullName>
    </recommendedName>
</protein>
<keyword evidence="3" id="KW-0479">Metal-binding</keyword>
<feature type="domain" description="C2H2-type" evidence="12">
    <location>
        <begin position="130"/>
        <end position="157"/>
    </location>
</feature>
<comment type="subcellular location">
    <subcellularLocation>
        <location evidence="1">Nucleus</location>
    </subcellularLocation>
</comment>
<keyword evidence="8" id="KW-0804">Transcription</keyword>
<dbReference type="Proteomes" id="UP000005226">
    <property type="component" value="Chromosome 3"/>
</dbReference>
<evidence type="ECO:0000256" key="6">
    <source>
        <dbReference type="ARBA" id="ARBA00022833"/>
    </source>
</evidence>
<keyword evidence="4" id="KW-0677">Repeat</keyword>
<sequence>YRSQAVPQGVNNELTTSGDGDSRWTTAEEPKQTMKQNHPRCQTGNVNSPAESAVDCDTDTGAKTSACNTGEQQGKLKADMAGHSTINPNDTPHVGLACKRLYLCKTCGKAFAGGSSLKRHIRIHTGERPYLCKTCGKAFLRGHDLIIHSRDHTGERPYVCKTCGKTFKRITILKNHFRVHTGERPYLCKTCGKAFMDRSSLKVHMRVHTGERPYLCKICGKTFLRSSLLLMGHVQNTSKVRRPEGILARCPSHPS</sequence>
<dbReference type="InterPro" id="IPR036236">
    <property type="entry name" value="Znf_C2H2_sf"/>
</dbReference>
<dbReference type="Pfam" id="PF13465">
    <property type="entry name" value="zf-H2C2_2"/>
    <property type="match status" value="1"/>
</dbReference>
<evidence type="ECO:0000256" key="3">
    <source>
        <dbReference type="ARBA" id="ARBA00022723"/>
    </source>
</evidence>
<dbReference type="Pfam" id="PF00096">
    <property type="entry name" value="zf-C2H2"/>
    <property type="match status" value="2"/>
</dbReference>
<keyword evidence="9" id="KW-0539">Nucleus</keyword>
<evidence type="ECO:0000313" key="14">
    <source>
        <dbReference type="Proteomes" id="UP000005226"/>
    </source>
</evidence>
<evidence type="ECO:0000256" key="4">
    <source>
        <dbReference type="ARBA" id="ARBA00022737"/>
    </source>
</evidence>
<feature type="compositionally biased region" description="Polar residues" evidence="11">
    <location>
        <begin position="33"/>
        <end position="50"/>
    </location>
</feature>
<dbReference type="PANTHER" id="PTHR24394">
    <property type="entry name" value="ZINC FINGER PROTEIN"/>
    <property type="match status" value="1"/>
</dbReference>
<dbReference type="FunFam" id="3.30.160.60:FF:000744">
    <property type="entry name" value="zinc finger E-box-binding homeobox 1"/>
    <property type="match status" value="1"/>
</dbReference>
<dbReference type="PROSITE" id="PS50157">
    <property type="entry name" value="ZINC_FINGER_C2H2_2"/>
    <property type="match status" value="4"/>
</dbReference>
<evidence type="ECO:0000256" key="9">
    <source>
        <dbReference type="ARBA" id="ARBA00023242"/>
    </source>
</evidence>
<dbReference type="GO" id="GO:0008270">
    <property type="term" value="F:zinc ion binding"/>
    <property type="evidence" value="ECO:0007669"/>
    <property type="project" value="UniProtKB-KW"/>
</dbReference>
<evidence type="ECO:0000256" key="1">
    <source>
        <dbReference type="ARBA" id="ARBA00004123"/>
    </source>
</evidence>
<keyword evidence="14" id="KW-1185">Reference proteome</keyword>
<dbReference type="SMART" id="SM00355">
    <property type="entry name" value="ZnF_C2H2"/>
    <property type="match status" value="4"/>
</dbReference>
<evidence type="ECO:0000259" key="12">
    <source>
        <dbReference type="PROSITE" id="PS50157"/>
    </source>
</evidence>
<dbReference type="FunFam" id="3.30.160.60:FF:000029">
    <property type="entry name" value="GLI family zinc finger 4"/>
    <property type="match status" value="1"/>
</dbReference>
<dbReference type="FunFam" id="3.30.160.60:FF:001671">
    <property type="entry name" value="Zinc finger protein 94"/>
    <property type="match status" value="1"/>
</dbReference>
<accession>A0A674NA29</accession>
<evidence type="ECO:0000256" key="7">
    <source>
        <dbReference type="ARBA" id="ARBA00023015"/>
    </source>
</evidence>
<dbReference type="PROSITE" id="PS00028">
    <property type="entry name" value="ZINC_FINGER_C2H2_1"/>
    <property type="match status" value="4"/>
</dbReference>
<dbReference type="AlphaFoldDB" id="A0A674NA29"/>
<dbReference type="SUPFAM" id="SSF57667">
    <property type="entry name" value="beta-beta-alpha zinc fingers"/>
    <property type="match status" value="3"/>
</dbReference>
<dbReference type="Pfam" id="PF13913">
    <property type="entry name" value="zf-C2HC_2"/>
    <property type="match status" value="1"/>
</dbReference>
<keyword evidence="6" id="KW-0862">Zinc</keyword>
<dbReference type="FunFam" id="3.30.160.60:FF:000688">
    <property type="entry name" value="zinc finger protein 197 isoform X1"/>
    <property type="match status" value="1"/>
</dbReference>